<dbReference type="SUPFAM" id="SSF53807">
    <property type="entry name" value="Helical backbone' metal receptor"/>
    <property type="match status" value="1"/>
</dbReference>
<comment type="caution">
    <text evidence="3">The sequence shown here is derived from an EMBL/GenBank/DDBJ whole genome shotgun (WGS) entry which is preliminary data.</text>
</comment>
<dbReference type="PANTHER" id="PTHR30535">
    <property type="entry name" value="VITAMIN B12-BINDING PROTEIN"/>
    <property type="match status" value="1"/>
</dbReference>
<dbReference type="InterPro" id="IPR002491">
    <property type="entry name" value="ABC_transptr_periplasmic_BD"/>
</dbReference>
<keyword evidence="3" id="KW-0675">Receptor</keyword>
<evidence type="ECO:0000313" key="4">
    <source>
        <dbReference type="Proteomes" id="UP001597460"/>
    </source>
</evidence>
<reference evidence="4" key="1">
    <citation type="journal article" date="2019" name="Int. J. Syst. Evol. Microbiol.">
        <title>The Global Catalogue of Microorganisms (GCM) 10K type strain sequencing project: providing services to taxonomists for standard genome sequencing and annotation.</title>
        <authorList>
            <consortium name="The Broad Institute Genomics Platform"/>
            <consortium name="The Broad Institute Genome Sequencing Center for Infectious Disease"/>
            <person name="Wu L."/>
            <person name="Ma J."/>
        </authorList>
    </citation>
    <scope>NUCLEOTIDE SEQUENCE [LARGE SCALE GENOMIC DNA]</scope>
    <source>
        <strain evidence="4">KCTC 52042</strain>
    </source>
</reference>
<feature type="domain" description="Fe/B12 periplasmic-binding" evidence="2">
    <location>
        <begin position="8"/>
        <end position="247"/>
    </location>
</feature>
<sequence>MSEFPYKRIVSLVPSLTELLIDLGLKGQLIGRTRFCIHPEDDVEDIEIVGGTKKPDLEKIIELKPDFILANKEENRKEDIEVLQAYTHVQVTDIESVEDALLEISSLGITLGVNNKAQKLVSKATKLLSEIPSERELSVAYFIWKDPWMTVGKDTYIHHVLERYHLKNVYGDQTRYPKTTLKELESKNPDLILLSSEPYPFKEKHIQEIKEACPVAKIELVNGEWFSWYGSRMSKAFNALNTWRSKL</sequence>
<keyword evidence="4" id="KW-1185">Reference proteome</keyword>
<dbReference type="RefSeq" id="WP_390298143.1">
    <property type="nucleotide sequence ID" value="NZ_JBHULI010000002.1"/>
</dbReference>
<dbReference type="InterPro" id="IPR050902">
    <property type="entry name" value="ABC_Transporter_SBP"/>
</dbReference>
<keyword evidence="1" id="KW-0732">Signal</keyword>
<protein>
    <submittedName>
        <fullName evidence="3">Helical backbone metal receptor</fullName>
    </submittedName>
</protein>
<dbReference type="Gene3D" id="3.40.50.1980">
    <property type="entry name" value="Nitrogenase molybdenum iron protein domain"/>
    <property type="match status" value="2"/>
</dbReference>
<dbReference type="NCBIfam" id="NF038402">
    <property type="entry name" value="TroA_like"/>
    <property type="match status" value="1"/>
</dbReference>
<accession>A0ABW5JFU8</accession>
<dbReference type="InterPro" id="IPR054828">
    <property type="entry name" value="Vit_B12_bind_prot"/>
</dbReference>
<dbReference type="Proteomes" id="UP001597460">
    <property type="component" value="Unassembled WGS sequence"/>
</dbReference>
<dbReference type="PROSITE" id="PS50983">
    <property type="entry name" value="FE_B12_PBP"/>
    <property type="match status" value="1"/>
</dbReference>
<name>A0ABW5JFU8_9BACT</name>
<evidence type="ECO:0000313" key="3">
    <source>
        <dbReference type="EMBL" id="MFD2531323.1"/>
    </source>
</evidence>
<organism evidence="3 4">
    <name type="scientific">Gracilimonas halophila</name>
    <dbReference type="NCBI Taxonomy" id="1834464"/>
    <lineage>
        <taxon>Bacteria</taxon>
        <taxon>Pseudomonadati</taxon>
        <taxon>Balneolota</taxon>
        <taxon>Balneolia</taxon>
        <taxon>Balneolales</taxon>
        <taxon>Balneolaceae</taxon>
        <taxon>Gracilimonas</taxon>
    </lineage>
</organism>
<dbReference type="EMBL" id="JBHULI010000002">
    <property type="protein sequence ID" value="MFD2531323.1"/>
    <property type="molecule type" value="Genomic_DNA"/>
</dbReference>
<dbReference type="PANTHER" id="PTHR30535:SF35">
    <property type="entry name" value="PERIPLASMIC BINDING PROTEIN"/>
    <property type="match status" value="1"/>
</dbReference>
<proteinExistence type="predicted"/>
<gene>
    <name evidence="3" type="ORF">ACFSVN_02565</name>
</gene>
<evidence type="ECO:0000259" key="2">
    <source>
        <dbReference type="PROSITE" id="PS50983"/>
    </source>
</evidence>
<dbReference type="Pfam" id="PF01497">
    <property type="entry name" value="Peripla_BP_2"/>
    <property type="match status" value="1"/>
</dbReference>
<evidence type="ECO:0000256" key="1">
    <source>
        <dbReference type="ARBA" id="ARBA00022729"/>
    </source>
</evidence>